<feature type="domain" description="Metallo-beta-lactamase" evidence="1">
    <location>
        <begin position="30"/>
        <end position="200"/>
    </location>
</feature>
<dbReference type="PANTHER" id="PTHR42951">
    <property type="entry name" value="METALLO-BETA-LACTAMASE DOMAIN-CONTAINING"/>
    <property type="match status" value="1"/>
</dbReference>
<dbReference type="SMART" id="SM00849">
    <property type="entry name" value="Lactamase_B"/>
    <property type="match status" value="1"/>
</dbReference>
<proteinExistence type="predicted"/>
<gene>
    <name evidence="2" type="ORF">EDD35_0741</name>
</gene>
<sequence length="290" mass="30684">MTGGVRDRVTTDGVTLERVSEHAWWAQCEGYQTTAVVSGTAALLLDPLSGGRGPRIRDAVRSVLGADVTAVAYSHAHRDHAGDAAELVGTARGEVAVLATRDCAARLPRLRGTVAPTRLLDDGAVVDFHGIAVEACVVGGHTVDSTWFRLPEEGVLHLIDLVHPGQAEFDGFGMAPDLGDYRAALRRALEVDWQVLTAGHGLPGTRADVTLVLDYLADLEAAVAGVLDARPPQQFAGAASHNYGRIEARVAAVQEDVVAALTPRWGALPGFGEAAPSHVKRMFAHLVWFG</sequence>
<name>A0A3N2GPA3_9PSEU</name>
<keyword evidence="3" id="KW-1185">Reference proteome</keyword>
<dbReference type="AlphaFoldDB" id="A0A3N2GPA3"/>
<dbReference type="PANTHER" id="PTHR42951:SF22">
    <property type="entry name" value="METALLO BETA-LACTAMASE SUPERFAMILY LIPOPROTEIN"/>
    <property type="match status" value="1"/>
</dbReference>
<comment type="caution">
    <text evidence="2">The sequence shown here is derived from an EMBL/GenBank/DDBJ whole genome shotgun (WGS) entry which is preliminary data.</text>
</comment>
<dbReference type="InterPro" id="IPR036866">
    <property type="entry name" value="RibonucZ/Hydroxyglut_hydro"/>
</dbReference>
<dbReference type="Pfam" id="PF00753">
    <property type="entry name" value="Lactamase_B"/>
    <property type="match status" value="1"/>
</dbReference>
<dbReference type="Proteomes" id="UP000274843">
    <property type="component" value="Unassembled WGS sequence"/>
</dbReference>
<dbReference type="GO" id="GO:0016787">
    <property type="term" value="F:hydrolase activity"/>
    <property type="evidence" value="ECO:0007669"/>
    <property type="project" value="UniProtKB-KW"/>
</dbReference>
<organism evidence="2 3">
    <name type="scientific">Amycolatopsis thermoflava</name>
    <dbReference type="NCBI Taxonomy" id="84480"/>
    <lineage>
        <taxon>Bacteria</taxon>
        <taxon>Bacillati</taxon>
        <taxon>Actinomycetota</taxon>
        <taxon>Actinomycetes</taxon>
        <taxon>Pseudonocardiales</taxon>
        <taxon>Pseudonocardiaceae</taxon>
        <taxon>Amycolatopsis</taxon>
        <taxon>Amycolatopsis methanolica group</taxon>
    </lineage>
</organism>
<reference evidence="2 3" key="1">
    <citation type="submission" date="2018-11" db="EMBL/GenBank/DDBJ databases">
        <title>Sequencing the genomes of 1000 actinobacteria strains.</title>
        <authorList>
            <person name="Klenk H.-P."/>
        </authorList>
    </citation>
    <scope>NUCLEOTIDE SEQUENCE [LARGE SCALE GENOMIC DNA]</scope>
    <source>
        <strain evidence="2 3">DSM 44348</strain>
    </source>
</reference>
<dbReference type="EMBL" id="RKHY01000001">
    <property type="protein sequence ID" value="ROS38464.1"/>
    <property type="molecule type" value="Genomic_DNA"/>
</dbReference>
<dbReference type="Gene3D" id="3.60.15.10">
    <property type="entry name" value="Ribonuclease Z/Hydroxyacylglutathione hydrolase-like"/>
    <property type="match status" value="1"/>
</dbReference>
<dbReference type="GeneID" id="301842211"/>
<evidence type="ECO:0000259" key="1">
    <source>
        <dbReference type="SMART" id="SM00849"/>
    </source>
</evidence>
<accession>A0A3N2GPA3</accession>
<evidence type="ECO:0000313" key="3">
    <source>
        <dbReference type="Proteomes" id="UP000274843"/>
    </source>
</evidence>
<dbReference type="InterPro" id="IPR001279">
    <property type="entry name" value="Metallo-B-lactamas"/>
</dbReference>
<evidence type="ECO:0000313" key="2">
    <source>
        <dbReference type="EMBL" id="ROS38464.1"/>
    </source>
</evidence>
<protein>
    <submittedName>
        <fullName evidence="2">Glyoxylase-like metal-dependent hydrolase (Beta-lactamase superfamily II)</fullName>
    </submittedName>
</protein>
<dbReference type="RefSeq" id="WP_167498966.1">
    <property type="nucleotide sequence ID" value="NZ_RKHY01000001.1"/>
</dbReference>
<keyword evidence="2" id="KW-0378">Hydrolase</keyword>
<dbReference type="SUPFAM" id="SSF56281">
    <property type="entry name" value="Metallo-hydrolase/oxidoreductase"/>
    <property type="match status" value="1"/>
</dbReference>
<dbReference type="InterPro" id="IPR050855">
    <property type="entry name" value="NDM-1-like"/>
</dbReference>